<dbReference type="AlphaFoldDB" id="D1CTA5"/>
<reference evidence="1" key="1">
    <citation type="submission" date="2006-02" db="EMBL/GenBank/DDBJ databases">
        <title>Sampling the accessory genome of the Sinorhizobium genus by suppressive subtractive hybridization.</title>
        <authorList>
            <person name="Moulin L."/>
            <person name="Ghazoui Z."/>
            <person name="Young P."/>
        </authorList>
    </citation>
    <scope>NUCLEOTIDE SEQUENCE</scope>
    <source>
        <strain evidence="1">LMG21331</strain>
    </source>
</reference>
<feature type="non-terminal residue" evidence="1">
    <location>
        <position position="37"/>
    </location>
</feature>
<evidence type="ECO:0000313" key="1">
    <source>
        <dbReference type="EMBL" id="ABD75059.1"/>
    </source>
</evidence>
<name>D1CTA5_ENSAD</name>
<protein>
    <submittedName>
        <fullName evidence="1">Putative alanine racemase</fullName>
    </submittedName>
</protein>
<proteinExistence type="predicted"/>
<organism evidence="1">
    <name type="scientific">Ensifer adhaerens</name>
    <name type="common">Sinorhizobium morelense</name>
    <dbReference type="NCBI Taxonomy" id="106592"/>
    <lineage>
        <taxon>Bacteria</taxon>
        <taxon>Pseudomonadati</taxon>
        <taxon>Pseudomonadota</taxon>
        <taxon>Alphaproteobacteria</taxon>
        <taxon>Hyphomicrobiales</taxon>
        <taxon>Rhizobiaceae</taxon>
        <taxon>Sinorhizobium/Ensifer group</taxon>
        <taxon>Ensifer</taxon>
    </lineage>
</organism>
<dbReference type="EMBL" id="DQ403538">
    <property type="protein sequence ID" value="ABD75059.1"/>
    <property type="molecule type" value="Genomic_DNA"/>
</dbReference>
<accession>D1CTA5</accession>
<sequence>MDITILDRQPCHRSPGTGGMPGYLTVDLAALARNYEK</sequence>